<dbReference type="SMART" id="SM00485">
    <property type="entry name" value="XPGN"/>
    <property type="match status" value="1"/>
</dbReference>
<feature type="compositionally biased region" description="Low complexity" evidence="3">
    <location>
        <begin position="403"/>
        <end position="413"/>
    </location>
</feature>
<dbReference type="SUPFAM" id="SSF47807">
    <property type="entry name" value="5' to 3' exonuclease, C-terminal subdomain"/>
    <property type="match status" value="1"/>
</dbReference>
<dbReference type="Pfam" id="PF00752">
    <property type="entry name" value="XPG_N"/>
    <property type="match status" value="1"/>
</dbReference>
<feature type="compositionally biased region" description="Basic and acidic residues" evidence="3">
    <location>
        <begin position="534"/>
        <end position="549"/>
    </location>
</feature>
<dbReference type="InterPro" id="IPR006084">
    <property type="entry name" value="XPG/Rad2"/>
</dbReference>
<dbReference type="InterPro" id="IPR006085">
    <property type="entry name" value="XPG_DNA_repair_N"/>
</dbReference>
<feature type="compositionally biased region" description="Polar residues" evidence="3">
    <location>
        <begin position="580"/>
        <end position="605"/>
    </location>
</feature>
<evidence type="ECO:0000259" key="5">
    <source>
        <dbReference type="SMART" id="SM00485"/>
    </source>
</evidence>
<organism evidence="6 7">
    <name type="scientific">Heterodermia speciosa</name>
    <dbReference type="NCBI Taxonomy" id="116794"/>
    <lineage>
        <taxon>Eukaryota</taxon>
        <taxon>Fungi</taxon>
        <taxon>Dikarya</taxon>
        <taxon>Ascomycota</taxon>
        <taxon>Pezizomycotina</taxon>
        <taxon>Lecanoromycetes</taxon>
        <taxon>OSLEUM clade</taxon>
        <taxon>Lecanoromycetidae</taxon>
        <taxon>Caliciales</taxon>
        <taxon>Physciaceae</taxon>
        <taxon>Heterodermia</taxon>
    </lineage>
</organism>
<keyword evidence="1" id="KW-0540">Nuclease</keyword>
<dbReference type="GO" id="GO:0006281">
    <property type="term" value="P:DNA repair"/>
    <property type="evidence" value="ECO:0007669"/>
    <property type="project" value="UniProtKB-ARBA"/>
</dbReference>
<dbReference type="Pfam" id="PF18380">
    <property type="entry name" value="GEN1_C"/>
    <property type="match status" value="1"/>
</dbReference>
<feature type="domain" description="XPG N-terminal" evidence="5">
    <location>
        <begin position="1"/>
        <end position="101"/>
    </location>
</feature>
<dbReference type="Proteomes" id="UP000664521">
    <property type="component" value="Unassembled WGS sequence"/>
</dbReference>
<dbReference type="PANTHER" id="PTHR11081">
    <property type="entry name" value="FLAP ENDONUCLEASE FAMILY MEMBER"/>
    <property type="match status" value="1"/>
</dbReference>
<name>A0A8H3G3I0_9LECA</name>
<dbReference type="FunFam" id="3.40.50.1010:FF:000037">
    <property type="entry name" value="Rad2-like endonuclease, putative (AFU_orthologue AFUA_3G13260)"/>
    <property type="match status" value="1"/>
</dbReference>
<evidence type="ECO:0000256" key="2">
    <source>
        <dbReference type="ARBA" id="ARBA00022801"/>
    </source>
</evidence>
<feature type="region of interest" description="Disordered" evidence="3">
    <location>
        <begin position="515"/>
        <end position="622"/>
    </location>
</feature>
<dbReference type="OrthoDB" id="2959108at2759"/>
<keyword evidence="2" id="KW-0378">Hydrolase</keyword>
<dbReference type="InterPro" id="IPR029060">
    <property type="entry name" value="PIN-like_dom_sf"/>
</dbReference>
<protein>
    <recommendedName>
        <fullName evidence="8">XPG-I domain-containing protein</fullName>
    </recommendedName>
</protein>
<evidence type="ECO:0000313" key="7">
    <source>
        <dbReference type="Proteomes" id="UP000664521"/>
    </source>
</evidence>
<dbReference type="SMART" id="SM00484">
    <property type="entry name" value="XPGI"/>
    <property type="match status" value="1"/>
</dbReference>
<feature type="compositionally biased region" description="Basic and acidic residues" evidence="3">
    <location>
        <begin position="638"/>
        <end position="650"/>
    </location>
</feature>
<feature type="compositionally biased region" description="Polar residues" evidence="3">
    <location>
        <begin position="519"/>
        <end position="530"/>
    </location>
</feature>
<feature type="compositionally biased region" description="Basic and acidic residues" evidence="3">
    <location>
        <begin position="754"/>
        <end position="764"/>
    </location>
</feature>
<accession>A0A8H3G3I0</accession>
<dbReference type="Gene3D" id="1.10.150.20">
    <property type="entry name" value="5' to 3' exonuclease, C-terminal subdomain"/>
    <property type="match status" value="1"/>
</dbReference>
<feature type="region of interest" description="Disordered" evidence="3">
    <location>
        <begin position="395"/>
        <end position="441"/>
    </location>
</feature>
<dbReference type="PRINTS" id="PR00853">
    <property type="entry name" value="XPGRADSUPER"/>
</dbReference>
<dbReference type="EMBL" id="CAJPDS010000063">
    <property type="protein sequence ID" value="CAF9932488.1"/>
    <property type="molecule type" value="Genomic_DNA"/>
</dbReference>
<evidence type="ECO:0008006" key="8">
    <source>
        <dbReference type="Google" id="ProtNLM"/>
    </source>
</evidence>
<evidence type="ECO:0000256" key="1">
    <source>
        <dbReference type="ARBA" id="ARBA00022722"/>
    </source>
</evidence>
<dbReference type="Gene3D" id="3.40.50.1010">
    <property type="entry name" value="5'-nuclease"/>
    <property type="match status" value="2"/>
</dbReference>
<dbReference type="InterPro" id="IPR006086">
    <property type="entry name" value="XPG-I_dom"/>
</dbReference>
<dbReference type="InterPro" id="IPR036279">
    <property type="entry name" value="5-3_exonuclease_C_sf"/>
</dbReference>
<gene>
    <name evidence="6" type="ORF">HETSPECPRED_008380</name>
</gene>
<dbReference type="CDD" id="cd09870">
    <property type="entry name" value="PIN_YEN1"/>
    <property type="match status" value="1"/>
</dbReference>
<dbReference type="AlphaFoldDB" id="A0A8H3G3I0"/>
<comment type="caution">
    <text evidence="6">The sequence shown here is derived from an EMBL/GenBank/DDBJ whole genome shotgun (WGS) entry which is preliminary data.</text>
</comment>
<dbReference type="GO" id="GO:0017108">
    <property type="term" value="F:5'-flap endonuclease activity"/>
    <property type="evidence" value="ECO:0007669"/>
    <property type="project" value="TreeGrafter"/>
</dbReference>
<evidence type="ECO:0000259" key="4">
    <source>
        <dbReference type="SMART" id="SM00484"/>
    </source>
</evidence>
<dbReference type="PANTHER" id="PTHR11081:SF75">
    <property type="entry name" value="ENDONUCLEASE, PUTATIVE (AFU_ORTHOLOGUE AFUA_3G13260)-RELATED"/>
    <property type="match status" value="1"/>
</dbReference>
<feature type="compositionally biased region" description="Polar residues" evidence="3">
    <location>
        <begin position="716"/>
        <end position="726"/>
    </location>
</feature>
<reference evidence="6" key="1">
    <citation type="submission" date="2021-03" db="EMBL/GenBank/DDBJ databases">
        <authorList>
            <person name="Tagirdzhanova G."/>
        </authorList>
    </citation>
    <scope>NUCLEOTIDE SEQUENCE</scope>
</reference>
<evidence type="ECO:0000313" key="6">
    <source>
        <dbReference type="EMBL" id="CAF9932488.1"/>
    </source>
</evidence>
<feature type="region of interest" description="Disordered" evidence="3">
    <location>
        <begin position="635"/>
        <end position="821"/>
    </location>
</feature>
<proteinExistence type="predicted"/>
<dbReference type="Pfam" id="PF00867">
    <property type="entry name" value="XPG_I"/>
    <property type="match status" value="1"/>
</dbReference>
<evidence type="ECO:0000256" key="3">
    <source>
        <dbReference type="SAM" id="MobiDB-lite"/>
    </source>
</evidence>
<keyword evidence="7" id="KW-1185">Reference proteome</keyword>
<feature type="domain" description="XPG-I" evidence="4">
    <location>
        <begin position="112"/>
        <end position="187"/>
    </location>
</feature>
<dbReference type="SUPFAM" id="SSF88723">
    <property type="entry name" value="PIN domain-like"/>
    <property type="match status" value="1"/>
</dbReference>
<feature type="compositionally biased region" description="Low complexity" evidence="3">
    <location>
        <begin position="771"/>
        <end position="789"/>
    </location>
</feature>
<sequence length="858" mass="94196">MGINNLYKEIGPGERTALSRLAVQHYELHGRPLRLAIDISIWNFQNQAASGGKNPELRTLYYRLLRLLSLFIQPLFVFDGPNKPPFKRGVRANPNAAAASTYFSQHTKHLLTLFGFPFHLAPGEAEAECALLQSRGIVDAVLSEDVDTLMFGCKVHLRNWSSAGTKGKTPTHVDLYRSDAIETKSGINREGMILIALMSGGDYLPGGIPGCGIKIAYAAAKGGFGAELCKLHNEDIEGLKRWRSWLQHELDTNEGGYFKRSYKALRIPETFPDKNILSYYTHPATSSAQELEHLSSNISWDECNVRQLRLFVADMFEWENLHGAKKFIRGLAPALLIRELCDRAGTTNGDLALQEIEERQLVNNICGHRSHFDTDATPELRIEFVPNNIVKLDLEEEHVDPMTARSSTSSASSADEEASQHSGQLAPRSPRKPRAASQYNPSEPQKVWVLETYVKIGTPLIAENWYEDLRHPKTFATKKVQGTGTAIKPKPKPKTTDSGMKRGALDSFVKATKPGISHRTISSNAGSSIPAQKPVEKKVPAHGLIEKLDPAGPQKKGKPLQGQSDIMKANAGKKPKSKVTAASISKGSTTAPNPGNPSRSDNPWTKSKRPSDTLNVRLPAGTRYSALGIYSAEGADDLNEHDSEKSDVEVVKPSTPILKSSTAKRRHAGLTSNSSADESAETRHRNSVTSSSRKKTIDLNTTTADESEPTSLAAMKQQTSRLQATTPRYPRTPSMRRRQERQDIGKQPSAASARSEKANKKVDGGNRSTKPVSPASDSDDLPSPSVLFSTRVHQGTKTLPTHPRRSPESPSPTKRPTKPKGFVMVRESLEGAWRDVDPLEAERKPTKVLASVDVIDLT</sequence>
<dbReference type="InterPro" id="IPR041177">
    <property type="entry name" value="GEN1_C"/>
</dbReference>
<feature type="region of interest" description="Disordered" evidence="3">
    <location>
        <begin position="481"/>
        <end position="501"/>
    </location>
</feature>